<evidence type="ECO:0000313" key="12">
    <source>
        <dbReference type="EMBL" id="CAI5782220.1"/>
    </source>
</evidence>
<feature type="compositionally biased region" description="Low complexity" evidence="9">
    <location>
        <begin position="1426"/>
        <end position="1438"/>
    </location>
</feature>
<keyword evidence="7" id="KW-0677">Repeat</keyword>
<feature type="compositionally biased region" description="Basic and acidic residues" evidence="9">
    <location>
        <begin position="1442"/>
        <end position="1454"/>
    </location>
</feature>
<feature type="compositionally biased region" description="Basic and acidic residues" evidence="9">
    <location>
        <begin position="1165"/>
        <end position="1180"/>
    </location>
</feature>
<feature type="region of interest" description="Disordered" evidence="9">
    <location>
        <begin position="1291"/>
        <end position="1341"/>
    </location>
</feature>
<evidence type="ECO:0000256" key="1">
    <source>
        <dbReference type="ARBA" id="ARBA00004236"/>
    </source>
</evidence>
<dbReference type="SUPFAM" id="SSF52047">
    <property type="entry name" value="RNI-like"/>
    <property type="match status" value="1"/>
</dbReference>
<keyword evidence="4" id="KW-1003">Cell membrane</keyword>
<evidence type="ECO:0000256" key="4">
    <source>
        <dbReference type="ARBA" id="ARBA00022475"/>
    </source>
</evidence>
<feature type="compositionally biased region" description="Low complexity" evidence="9">
    <location>
        <begin position="1260"/>
        <end position="1274"/>
    </location>
</feature>
<dbReference type="GO" id="GO:0005886">
    <property type="term" value="C:plasma membrane"/>
    <property type="evidence" value="ECO:0007669"/>
    <property type="project" value="UniProtKB-SubCell"/>
</dbReference>
<dbReference type="Gene3D" id="2.30.29.30">
    <property type="entry name" value="Pleckstrin-homology domain (PH domain)/Phosphotyrosine-binding domain (PTB)"/>
    <property type="match status" value="1"/>
</dbReference>
<dbReference type="EMBL" id="OX395133">
    <property type="protein sequence ID" value="CAI5782220.1"/>
    <property type="molecule type" value="Genomic_DNA"/>
</dbReference>
<feature type="region of interest" description="Disordered" evidence="9">
    <location>
        <begin position="933"/>
        <end position="1011"/>
    </location>
</feature>
<dbReference type="PANTHER" id="PTHR24112">
    <property type="entry name" value="LEUCINE-RICH REPEAT, ISOFORM F-RELATED"/>
    <property type="match status" value="1"/>
</dbReference>
<dbReference type="InterPro" id="IPR011993">
    <property type="entry name" value="PH-like_dom_sf"/>
</dbReference>
<organism evidence="12 13">
    <name type="scientific">Podarcis lilfordi</name>
    <name type="common">Lilford's wall lizard</name>
    <dbReference type="NCBI Taxonomy" id="74358"/>
    <lineage>
        <taxon>Eukaryota</taxon>
        <taxon>Metazoa</taxon>
        <taxon>Chordata</taxon>
        <taxon>Craniata</taxon>
        <taxon>Vertebrata</taxon>
        <taxon>Euteleostomi</taxon>
        <taxon>Lepidosauria</taxon>
        <taxon>Squamata</taxon>
        <taxon>Bifurcata</taxon>
        <taxon>Unidentata</taxon>
        <taxon>Episquamata</taxon>
        <taxon>Laterata</taxon>
        <taxon>Lacertibaenia</taxon>
        <taxon>Lacertidae</taxon>
        <taxon>Podarcis</taxon>
    </lineage>
</organism>
<evidence type="ECO:0000256" key="6">
    <source>
        <dbReference type="ARBA" id="ARBA00022614"/>
    </source>
</evidence>
<dbReference type="InterPro" id="IPR031943">
    <property type="entry name" value="CARMIL_C"/>
</dbReference>
<keyword evidence="6" id="KW-0433">Leucine-rich repeat</keyword>
<dbReference type="PANTHER" id="PTHR24112:SF32">
    <property type="entry name" value="CAPPING PROTEIN, ARP2_3 AND MYOSIN-I LINKER PROTEIN 2"/>
    <property type="match status" value="1"/>
</dbReference>
<accession>A0AA35KQ18</accession>
<dbReference type="InterPro" id="IPR051279">
    <property type="entry name" value="PP1-Reg/Actin-Interact_Protein"/>
</dbReference>
<dbReference type="Proteomes" id="UP001178461">
    <property type="component" value="Chromosome 8"/>
</dbReference>
<dbReference type="InterPro" id="IPR041245">
    <property type="entry name" value="CARMIL_PH"/>
</dbReference>
<evidence type="ECO:0000259" key="10">
    <source>
        <dbReference type="Pfam" id="PF16000"/>
    </source>
</evidence>
<evidence type="ECO:0000256" key="8">
    <source>
        <dbReference type="ARBA" id="ARBA00023136"/>
    </source>
</evidence>
<evidence type="ECO:0000256" key="2">
    <source>
        <dbReference type="ARBA" id="ARBA00004496"/>
    </source>
</evidence>
<evidence type="ECO:0000256" key="9">
    <source>
        <dbReference type="SAM" id="MobiDB-lite"/>
    </source>
</evidence>
<reference evidence="12" key="1">
    <citation type="submission" date="2022-12" db="EMBL/GenBank/DDBJ databases">
        <authorList>
            <person name="Alioto T."/>
            <person name="Alioto T."/>
            <person name="Gomez Garrido J."/>
        </authorList>
    </citation>
    <scope>NUCLEOTIDE SEQUENCE</scope>
</reference>
<feature type="region of interest" description="Disordered" evidence="9">
    <location>
        <begin position="1419"/>
        <end position="1491"/>
    </location>
</feature>
<feature type="compositionally biased region" description="Basic residues" evidence="9">
    <location>
        <begin position="1065"/>
        <end position="1074"/>
    </location>
</feature>
<dbReference type="InterPro" id="IPR001611">
    <property type="entry name" value="Leu-rich_rpt"/>
</dbReference>
<gene>
    <name evidence="12" type="ORF">PODLI_1B027964</name>
</gene>
<protein>
    <submittedName>
        <fullName evidence="12">Arp2 3 and myosin-I linker 2</fullName>
    </submittedName>
</protein>
<feature type="domain" description="CARMIL C-terminal" evidence="10">
    <location>
        <begin position="779"/>
        <end position="1074"/>
    </location>
</feature>
<dbReference type="Pfam" id="PF16000">
    <property type="entry name" value="CARMIL_C"/>
    <property type="match status" value="1"/>
</dbReference>
<feature type="domain" description="CARMIL pleckstrin homology" evidence="11">
    <location>
        <begin position="32"/>
        <end position="116"/>
    </location>
</feature>
<keyword evidence="13" id="KW-1185">Reference proteome</keyword>
<dbReference type="GO" id="GO:0016477">
    <property type="term" value="P:cell migration"/>
    <property type="evidence" value="ECO:0007669"/>
    <property type="project" value="TreeGrafter"/>
</dbReference>
<keyword evidence="8" id="KW-0472">Membrane</keyword>
<dbReference type="Pfam" id="PF17888">
    <property type="entry name" value="Carm_PH"/>
    <property type="match status" value="1"/>
</dbReference>
<evidence type="ECO:0000256" key="3">
    <source>
        <dbReference type="ARBA" id="ARBA00007298"/>
    </source>
</evidence>
<feature type="compositionally biased region" description="Low complexity" evidence="9">
    <location>
        <begin position="1460"/>
        <end position="1471"/>
    </location>
</feature>
<dbReference type="Gene3D" id="3.80.10.10">
    <property type="entry name" value="Ribonuclease Inhibitor"/>
    <property type="match status" value="1"/>
</dbReference>
<evidence type="ECO:0000259" key="11">
    <source>
        <dbReference type="Pfam" id="PF17888"/>
    </source>
</evidence>
<name>A0AA35KQ18_9SAUR</name>
<sequence>MAASFKEIPAELHESITNLLGTHDVILLDAQLHIKSKVENIVLVLMPWRALVVLAKLPVKVQVSFSFLAVQIITIGGDNQVVVETDKSSFEFEFLSLDDLEHMVIHIVTSLKKIFPISSPGNLLQNASPILLDRIKAITDSLEELLKENQGPCGGFSETYAALCDYIGLPFQEEIQWDVDNIYHNQECREFNLLDFNHLHSQDVAVSVTSLSLNQWFTRLCCKDFKLNLDILDQILHVLSKSVTLEELVLENCGLKFDFAQRMAQVLHNNPNNTLNMLNLSGNLLEDRGIIAMSQNLEQSIKGFQSLNFSRTSLTPKGMLALCQSLGSNRLYRTTLYHLDLSGNPGSLATEGAEGLFSFLSQPNALGHLDLSGTACALDVLFDALGAGCCESLIHLNLSKNIYTHKKNSDVPVGISNFFSKASALQHVSLAGTKLPTEALRALLQALAYNHQLSGLHLDLSTCELKSAGAQVIQDLVSDASSIKELNLSDNGFDSDMVTLVLAIGRSRSIKHVALGKNFNIRSRETLADALHRIVQLTQDDDCSVESLSVAESRLKLGTSVILDGLRSRSSCLVMLDISGNAMGDVGAKILAKALSVNTTLRTLIWDKNNTTLCGFLDVTRALLRNFTLKAMPLPIADVAQAHRSHPEKMEEVVHKIQSYLARNQIQETLPKERCRLQPDSTASSSAQALKDASQSVHKCIEMLSSVQDVEVKADILWAEETIKDASLSISVLPILYEAGNPVHQNSKLQHKLESLIEEVSQTCSSDIQTIMHASLVATQSLCPKLMQKNDFQDHLISSVPKKMLLDQLLTEMYSRLTEIQQSVTEAMVSGIADKILEELATVQGKLAKHLSKLAQEPQVTNAADWNTFQQGHRSLWDVVEKDFQKEEYKMAAQWKHSCSTSILPTLGLNGLSELDFKVEAEDNKIGAPQAELSLSRASVKSRPASTKDAEAGSRLLPCTEPASAQSLMDLPTAGEKLEHYTRDRPRPNRRNRQPPSKPNVQPPVRENDEDRSIARLDEGLDEFFTKKVIHEHLQPASLESCLAAATPTTPSGSRTLKKKIGHFFAFKKPKSSRGSRPEKEPEGSPSATRGRKLMLSDILRAPSKASEPTKALSKSEEGGLALESRGYLEQSQTPDSARRARPKYSREGKSQSLILLSGEDEEGLGVRHEKKRPFEKSDGELPSSFEQRVHVMLHRIGVTKVLSTEGKKKQSKDGEIKKAGSDGDIVDSSAESPPCPLKSRTHSMSTDPSVRLGPADAAGRTGTEPSGGSSEGRLSWKALGKQLNVELKGKCSELSSSPRRAFAVQEPASPREQKAKESWSSSLPRIGRSTAGPLPMRRTSNAGEGRAFAELQNSYADVNVIAGDNQLKPKSRLKPVANRRAMSVHEEQLRDQACAAELHHAKLPLCLQRSPIVKWKIKPKSLLEPGTSTPSDSPSTPRQGRNKEPTEAKPKAEIEEELQQALEQTLENAQNTALDQRTAVPLSKSPTQEH</sequence>
<dbReference type="GO" id="GO:0030027">
    <property type="term" value="C:lamellipodium"/>
    <property type="evidence" value="ECO:0007669"/>
    <property type="project" value="TreeGrafter"/>
</dbReference>
<comment type="similarity">
    <text evidence="3">Belongs to the CARMIL family.</text>
</comment>
<evidence type="ECO:0000256" key="5">
    <source>
        <dbReference type="ARBA" id="ARBA00022490"/>
    </source>
</evidence>
<feature type="compositionally biased region" description="Basic and acidic residues" evidence="9">
    <location>
        <begin position="1206"/>
        <end position="1222"/>
    </location>
</feature>
<feature type="compositionally biased region" description="Basic and acidic residues" evidence="9">
    <location>
        <begin position="976"/>
        <end position="987"/>
    </location>
</feature>
<dbReference type="Gene3D" id="6.10.140.1850">
    <property type="match status" value="1"/>
</dbReference>
<evidence type="ECO:0000313" key="13">
    <source>
        <dbReference type="Proteomes" id="UP001178461"/>
    </source>
</evidence>
<feature type="region of interest" description="Disordered" evidence="9">
    <location>
        <begin position="1065"/>
        <end position="1276"/>
    </location>
</feature>
<evidence type="ECO:0000256" key="7">
    <source>
        <dbReference type="ARBA" id="ARBA00022737"/>
    </source>
</evidence>
<dbReference type="SMART" id="SM00368">
    <property type="entry name" value="LRR_RI"/>
    <property type="match status" value="7"/>
</dbReference>
<dbReference type="GO" id="GO:0034315">
    <property type="term" value="P:regulation of Arp2/3 complex-mediated actin nucleation"/>
    <property type="evidence" value="ECO:0007669"/>
    <property type="project" value="TreeGrafter"/>
</dbReference>
<proteinExistence type="inferred from homology"/>
<keyword evidence="5" id="KW-0963">Cytoplasm</keyword>
<dbReference type="GO" id="GO:0005737">
    <property type="term" value="C:cytoplasm"/>
    <property type="evidence" value="ECO:0007669"/>
    <property type="project" value="UniProtKB-SubCell"/>
</dbReference>
<dbReference type="Pfam" id="PF13516">
    <property type="entry name" value="LRR_6"/>
    <property type="match status" value="1"/>
</dbReference>
<dbReference type="InterPro" id="IPR032675">
    <property type="entry name" value="LRR_dom_sf"/>
</dbReference>
<comment type="subcellular location">
    <subcellularLocation>
        <location evidence="1">Cell membrane</location>
    </subcellularLocation>
    <subcellularLocation>
        <location evidence="2">Cytoplasm</location>
    </subcellularLocation>
</comment>